<feature type="transmembrane region" description="Helical" evidence="1">
    <location>
        <begin position="202"/>
        <end position="225"/>
    </location>
</feature>
<feature type="transmembrane region" description="Helical" evidence="1">
    <location>
        <begin position="167"/>
        <end position="190"/>
    </location>
</feature>
<sequence length="257" mass="28407">MKQRYGLSAAFLKSLAALFMLVDHIGVAFPHLASDLGLPAALDLLPRLIGRLAFPIFAYFLAEGCRRTRFFSRYLFRLGLFTLIAQIPYTLLTGVWGGSIMLSFFLSACAIYGFEQLSRRNRGPAVAALPLFASCVLALLLNTDYGFPAVVLVFSLYLCGEERKKQLLCMGIGLALFYLIYLPLGQLLAALSTMTQAAFGGYIAQVFSLYGIYGLCAELSLLLLAGYRGQLGIQNKWFFYVFYPAHLLGLWALSNVL</sequence>
<dbReference type="Proteomes" id="UP001440599">
    <property type="component" value="Unassembled WGS sequence"/>
</dbReference>
<keyword evidence="1" id="KW-0812">Transmembrane</keyword>
<organism evidence="2 3">
    <name type="scientific">Flavonifractor hominis</name>
    <dbReference type="NCBI Taxonomy" id="3133178"/>
    <lineage>
        <taxon>Bacteria</taxon>
        <taxon>Bacillati</taxon>
        <taxon>Bacillota</taxon>
        <taxon>Clostridia</taxon>
        <taxon>Eubacteriales</taxon>
        <taxon>Oscillospiraceae</taxon>
        <taxon>Flavonifractor</taxon>
    </lineage>
</organism>
<feature type="transmembrane region" description="Helical" evidence="1">
    <location>
        <begin position="145"/>
        <end position="160"/>
    </location>
</feature>
<keyword evidence="1" id="KW-0472">Membrane</keyword>
<feature type="transmembrane region" description="Helical" evidence="1">
    <location>
        <begin position="44"/>
        <end position="62"/>
    </location>
</feature>
<comment type="caution">
    <text evidence="2">The sequence shown here is derived from an EMBL/GenBank/DDBJ whole genome shotgun (WGS) entry which is preliminary data.</text>
</comment>
<evidence type="ECO:0000256" key="1">
    <source>
        <dbReference type="SAM" id="Phobius"/>
    </source>
</evidence>
<proteinExistence type="predicted"/>
<dbReference type="RefSeq" id="WP_349138997.1">
    <property type="nucleotide sequence ID" value="NZ_JBBMFT010000001.1"/>
</dbReference>
<name>A0ABV1EL43_9FIRM</name>
<keyword evidence="3" id="KW-1185">Reference proteome</keyword>
<feature type="transmembrane region" description="Helical" evidence="1">
    <location>
        <begin position="74"/>
        <end position="89"/>
    </location>
</feature>
<gene>
    <name evidence="2" type="ORF">WMO45_02090</name>
</gene>
<accession>A0ABV1EL43</accession>
<dbReference type="InterPro" id="IPR008875">
    <property type="entry name" value="TraX"/>
</dbReference>
<dbReference type="Pfam" id="PF05857">
    <property type="entry name" value="TraX"/>
    <property type="match status" value="1"/>
</dbReference>
<evidence type="ECO:0000313" key="2">
    <source>
        <dbReference type="EMBL" id="MEQ2455298.1"/>
    </source>
</evidence>
<reference evidence="2 3" key="1">
    <citation type="submission" date="2024-03" db="EMBL/GenBank/DDBJ databases">
        <title>Human intestinal bacterial collection.</title>
        <authorList>
            <person name="Pauvert C."/>
            <person name="Hitch T.C.A."/>
            <person name="Clavel T."/>
        </authorList>
    </citation>
    <scope>NUCLEOTIDE SEQUENCE [LARGE SCALE GENOMIC DNA]</scope>
    <source>
        <strain evidence="2 3">CLA-AP-H34</strain>
    </source>
</reference>
<evidence type="ECO:0000313" key="3">
    <source>
        <dbReference type="Proteomes" id="UP001440599"/>
    </source>
</evidence>
<feature type="transmembrane region" description="Helical" evidence="1">
    <location>
        <begin position="237"/>
        <end position="254"/>
    </location>
</feature>
<protein>
    <submittedName>
        <fullName evidence="2">TraX family protein</fullName>
    </submittedName>
</protein>
<keyword evidence="1" id="KW-1133">Transmembrane helix</keyword>
<dbReference type="EMBL" id="JBBMFT010000001">
    <property type="protein sequence ID" value="MEQ2455298.1"/>
    <property type="molecule type" value="Genomic_DNA"/>
</dbReference>